<accession>A0A2H3BBV3</accession>
<keyword evidence="3" id="KW-1185">Reference proteome</keyword>
<name>A0A2H3BBV3_9AGAR</name>
<evidence type="ECO:0000313" key="3">
    <source>
        <dbReference type="Proteomes" id="UP000218334"/>
    </source>
</evidence>
<comment type="similarity">
    <text evidence="1">Belongs to the fungal fucose-specific lectin family.</text>
</comment>
<proteinExistence type="inferred from homology"/>
<protein>
    <submittedName>
        <fullName evidence="2">Uncharacterized protein</fullName>
    </submittedName>
</protein>
<organism evidence="2 3">
    <name type="scientific">Armillaria solidipes</name>
    <dbReference type="NCBI Taxonomy" id="1076256"/>
    <lineage>
        <taxon>Eukaryota</taxon>
        <taxon>Fungi</taxon>
        <taxon>Dikarya</taxon>
        <taxon>Basidiomycota</taxon>
        <taxon>Agaricomycotina</taxon>
        <taxon>Agaricomycetes</taxon>
        <taxon>Agaricomycetidae</taxon>
        <taxon>Agaricales</taxon>
        <taxon>Marasmiineae</taxon>
        <taxon>Physalacriaceae</taxon>
        <taxon>Armillaria</taxon>
    </lineage>
</organism>
<evidence type="ECO:0000256" key="1">
    <source>
        <dbReference type="ARBA" id="ARBA00009042"/>
    </source>
</evidence>
<dbReference type="STRING" id="1076256.A0A2H3BBV3"/>
<dbReference type="Pfam" id="PF07938">
    <property type="entry name" value="Fungal_lectin"/>
    <property type="match status" value="1"/>
</dbReference>
<dbReference type="Gene3D" id="2.120.10.70">
    <property type="entry name" value="Fucose-specific lectin"/>
    <property type="match status" value="1"/>
</dbReference>
<gene>
    <name evidence="2" type="ORF">ARMSODRAFT_976168</name>
</gene>
<dbReference type="AlphaFoldDB" id="A0A2H3BBV3"/>
<dbReference type="EMBL" id="KZ293433">
    <property type="protein sequence ID" value="PBK68359.1"/>
    <property type="molecule type" value="Genomic_DNA"/>
</dbReference>
<sequence>MADAVGVASSITAFIKDVVILINYVKDVYNAPAEISQFLKELKYLKIYLSAVDELMSLSTEKEPWLKTLKQLDDNPPDSVFNELMKLLEELDKKLHVTPPQTSVEEDLKRIERLKTLVMSAVQVDHITLSHAMIADVKGTVDVVLIDKLKERFGNTGEWFLKLPEFKSWKDGSTESRVLCKDPIFNAVLFTPLAAINFNGGKERADPLMMASIGKWFPGKLGSMKIQAATNTLIAAMQYTDAQEGVHIRMDCQASGAIKEFCNDLGHWFRGATLPVALSGSSLAAVAYWWNGLQLRVYHQTDDVSIKEHYIGKHGKWFPDFGKAPGCVPISALGYVTSAGGPELLVYWRNLENQIVGTKNVDSWAPVPTVVGGLKVALSSLRLSGTPDDSVLEMVNDGASWVGGATVGNARYTDGNITARVCFIWFPLPISYE</sequence>
<reference evidence="3" key="1">
    <citation type="journal article" date="2017" name="Nat. Ecol. Evol.">
        <title>Genome expansion and lineage-specific genetic innovations in the forest pathogenic fungi Armillaria.</title>
        <authorList>
            <person name="Sipos G."/>
            <person name="Prasanna A.N."/>
            <person name="Walter M.C."/>
            <person name="O'Connor E."/>
            <person name="Balint B."/>
            <person name="Krizsan K."/>
            <person name="Kiss B."/>
            <person name="Hess J."/>
            <person name="Varga T."/>
            <person name="Slot J."/>
            <person name="Riley R."/>
            <person name="Boka B."/>
            <person name="Rigling D."/>
            <person name="Barry K."/>
            <person name="Lee J."/>
            <person name="Mihaltcheva S."/>
            <person name="LaButti K."/>
            <person name="Lipzen A."/>
            <person name="Waldron R."/>
            <person name="Moloney N.M."/>
            <person name="Sperisen C."/>
            <person name="Kredics L."/>
            <person name="Vagvoelgyi C."/>
            <person name="Patrignani A."/>
            <person name="Fitzpatrick D."/>
            <person name="Nagy I."/>
            <person name="Doyle S."/>
            <person name="Anderson J.B."/>
            <person name="Grigoriev I.V."/>
            <person name="Gueldener U."/>
            <person name="Muensterkoetter M."/>
            <person name="Nagy L.G."/>
        </authorList>
    </citation>
    <scope>NUCLEOTIDE SEQUENCE [LARGE SCALE GENOMIC DNA]</scope>
    <source>
        <strain evidence="3">28-4</strain>
    </source>
</reference>
<dbReference type="SUPFAM" id="SSF89372">
    <property type="entry name" value="Fucose-specific lectin"/>
    <property type="match status" value="1"/>
</dbReference>
<evidence type="ECO:0000313" key="2">
    <source>
        <dbReference type="EMBL" id="PBK68359.1"/>
    </source>
</evidence>
<dbReference type="Proteomes" id="UP000218334">
    <property type="component" value="Unassembled WGS sequence"/>
</dbReference>
<dbReference type="InterPro" id="IPR012475">
    <property type="entry name" value="Fungal_lectin"/>
</dbReference>